<protein>
    <recommendedName>
        <fullName evidence="3">RNA-binding protein</fullName>
    </recommendedName>
</protein>
<proteinExistence type="predicted"/>
<accession>A0A2U9IED5</accession>
<dbReference type="InterPro" id="IPR029028">
    <property type="entry name" value="Alpha/beta_knot_MTases"/>
</dbReference>
<dbReference type="InterPro" id="IPR012340">
    <property type="entry name" value="NA-bd_OB-fold"/>
</dbReference>
<dbReference type="Gene3D" id="3.40.1280.10">
    <property type="match status" value="1"/>
</dbReference>
<keyword evidence="2" id="KW-1185">Reference proteome</keyword>
<dbReference type="KEGG" id="abri:DFR85_07110"/>
<dbReference type="SUPFAM" id="SSF75217">
    <property type="entry name" value="alpha/beta knot"/>
    <property type="match status" value="1"/>
</dbReference>
<dbReference type="GeneID" id="36831912"/>
<dbReference type="Gene3D" id="2.40.50.140">
    <property type="entry name" value="Nucleic acid-binding proteins"/>
    <property type="match status" value="1"/>
</dbReference>
<dbReference type="InterPro" id="IPR003750">
    <property type="entry name" value="Put_MeTrfase-C9orf114-like"/>
</dbReference>
<sequence>MFEFPRRKELNVALFSSILSVESSIEEVTLKVSEIFRYLLIFRVSKLYIINDSPKLYNIIRKIFDYAILPPYLKRTIPRQKELSKVGLLSPMNIYSHIVHRLPTEGEVRIGKGGDFGLKRNLNIKDSSVLILDSVELDYIKYPYIYYSGFKLIKCDLDSIKTKKNLIIGSRNGKDPFLHKREINDLYEKNGITLLIGPPKGNLLNTLGLEFLIKSYNFIPKQGVSDIRTEEALISSLSILNLIIE</sequence>
<evidence type="ECO:0008006" key="3">
    <source>
        <dbReference type="Google" id="ProtNLM"/>
    </source>
</evidence>
<dbReference type="RefSeq" id="WP_110270284.1">
    <property type="nucleotide sequence ID" value="NZ_CP029289.2"/>
</dbReference>
<dbReference type="Proteomes" id="UP000248044">
    <property type="component" value="Chromosome"/>
</dbReference>
<dbReference type="Pfam" id="PF02598">
    <property type="entry name" value="Methyltrn_RNA_3"/>
    <property type="match status" value="1"/>
</dbReference>
<name>A0A2U9IED5_9CREN</name>
<gene>
    <name evidence="1" type="ORF">DFR85_07110</name>
</gene>
<evidence type="ECO:0000313" key="2">
    <source>
        <dbReference type="Proteomes" id="UP000248044"/>
    </source>
</evidence>
<dbReference type="AlphaFoldDB" id="A0A2U9IED5"/>
<dbReference type="CDD" id="cd18086">
    <property type="entry name" value="HsC9orf114-like"/>
    <property type="match status" value="1"/>
</dbReference>
<organism evidence="1 2">
    <name type="scientific">Acidianus brierleyi</name>
    <dbReference type="NCBI Taxonomy" id="41673"/>
    <lineage>
        <taxon>Archaea</taxon>
        <taxon>Thermoproteota</taxon>
        <taxon>Thermoprotei</taxon>
        <taxon>Sulfolobales</taxon>
        <taxon>Sulfolobaceae</taxon>
        <taxon>Acidianus</taxon>
    </lineage>
</organism>
<dbReference type="OrthoDB" id="4144at2157"/>
<dbReference type="EMBL" id="CP029289">
    <property type="protein sequence ID" value="AWR94403.1"/>
    <property type="molecule type" value="Genomic_DNA"/>
</dbReference>
<dbReference type="InterPro" id="IPR029026">
    <property type="entry name" value="tRNA_m1G_MTases_N"/>
</dbReference>
<evidence type="ECO:0000313" key="1">
    <source>
        <dbReference type="EMBL" id="AWR94403.1"/>
    </source>
</evidence>
<reference evidence="1 2" key="1">
    <citation type="submission" date="2018-05" db="EMBL/GenBank/DDBJ databases">
        <title>Complete Genome Sequences of Extremely Thermoacidophilic, Metal-Mobilizing Type-Strain Members of the Archaeal Family Sulfolobaceae: Acidianus brierleyi DSM-1651T, Acidianus sulfidivorans DSM-18786T, Metallosphaera hakonensis DSM-7519T, and Metallosphaera prunae DSM-10039T.</title>
        <authorList>
            <person name="Counts J.A."/>
            <person name="Kelly R.M."/>
        </authorList>
    </citation>
    <scope>NUCLEOTIDE SEQUENCE [LARGE SCALE GENOMIC DNA]</scope>
    <source>
        <strain evidence="1 2">DSM 1651</strain>
    </source>
</reference>